<dbReference type="InterPro" id="IPR041988">
    <property type="entry name" value="Ribosomal_uL24_KOW"/>
</dbReference>
<dbReference type="Gene3D" id="2.30.30.30">
    <property type="match status" value="1"/>
</dbReference>
<dbReference type="Proteomes" id="UP000242592">
    <property type="component" value="Unassembled WGS sequence"/>
</dbReference>
<comment type="function">
    <text evidence="7 8">One of the proteins that surrounds the polypeptide exit tunnel on the outside of the subunit.</text>
</comment>
<organism evidence="11 12">
    <name type="scientific">Thermosipho atlanticus DSM 15807</name>
    <dbReference type="NCBI Taxonomy" id="1123380"/>
    <lineage>
        <taxon>Bacteria</taxon>
        <taxon>Thermotogati</taxon>
        <taxon>Thermotogota</taxon>
        <taxon>Thermotogae</taxon>
        <taxon>Thermotogales</taxon>
        <taxon>Fervidobacteriaceae</taxon>
        <taxon>Thermosipho</taxon>
    </lineage>
</organism>
<evidence type="ECO:0000313" key="11">
    <source>
        <dbReference type="EMBL" id="SHH50097.1"/>
    </source>
</evidence>
<dbReference type="GO" id="GO:0005840">
    <property type="term" value="C:ribosome"/>
    <property type="evidence" value="ECO:0007669"/>
    <property type="project" value="UniProtKB-KW"/>
</dbReference>
<comment type="function">
    <text evidence="8">One of two assembly initiator proteins, it binds directly to the 5'-end of the 23S rRNA, where it nucleates assembly of the 50S subunit.</text>
</comment>
<keyword evidence="5 8" id="KW-0687">Ribonucleoprotein</keyword>
<dbReference type="AlphaFoldDB" id="A0A1M5TH68"/>
<comment type="similarity">
    <text evidence="1 8 9">Belongs to the universal ribosomal protein uL24 family.</text>
</comment>
<dbReference type="PANTHER" id="PTHR12903">
    <property type="entry name" value="MITOCHONDRIAL RIBOSOMAL PROTEIN L24"/>
    <property type="match status" value="1"/>
</dbReference>
<dbReference type="InterPro" id="IPR008991">
    <property type="entry name" value="Translation_prot_SH3-like_sf"/>
</dbReference>
<evidence type="ECO:0000256" key="7">
    <source>
        <dbReference type="ARBA" id="ARBA00058688"/>
    </source>
</evidence>
<keyword evidence="3 8" id="KW-0694">RNA-binding</keyword>
<protein>
    <recommendedName>
        <fullName evidence="6 8">Large ribosomal subunit protein uL24</fullName>
    </recommendedName>
</protein>
<feature type="domain" description="KOW" evidence="10">
    <location>
        <begin position="4"/>
        <end position="31"/>
    </location>
</feature>
<dbReference type="InterPro" id="IPR057264">
    <property type="entry name" value="Ribosomal_uL24_C"/>
</dbReference>
<proteinExistence type="inferred from homology"/>
<evidence type="ECO:0000256" key="5">
    <source>
        <dbReference type="ARBA" id="ARBA00023274"/>
    </source>
</evidence>
<evidence type="ECO:0000256" key="2">
    <source>
        <dbReference type="ARBA" id="ARBA00022730"/>
    </source>
</evidence>
<dbReference type="GO" id="GO:0003735">
    <property type="term" value="F:structural constituent of ribosome"/>
    <property type="evidence" value="ECO:0007669"/>
    <property type="project" value="InterPro"/>
</dbReference>
<dbReference type="GO" id="GO:0006412">
    <property type="term" value="P:translation"/>
    <property type="evidence" value="ECO:0007669"/>
    <property type="project" value="UniProtKB-UniRule"/>
</dbReference>
<dbReference type="CDD" id="cd06089">
    <property type="entry name" value="KOW_RPL26"/>
    <property type="match status" value="1"/>
</dbReference>
<evidence type="ECO:0000256" key="6">
    <source>
        <dbReference type="ARBA" id="ARBA00035206"/>
    </source>
</evidence>
<dbReference type="STRING" id="1123380.SAMN02745199_1309"/>
<dbReference type="RefSeq" id="WP_073073376.1">
    <property type="nucleotide sequence ID" value="NZ_FQXN01000005.1"/>
</dbReference>
<evidence type="ECO:0000256" key="3">
    <source>
        <dbReference type="ARBA" id="ARBA00022884"/>
    </source>
</evidence>
<dbReference type="Pfam" id="PF17136">
    <property type="entry name" value="ribosomal_L24"/>
    <property type="match status" value="1"/>
</dbReference>
<comment type="subunit">
    <text evidence="8">Part of the 50S ribosomal subunit.</text>
</comment>
<dbReference type="GO" id="GO:0019843">
    <property type="term" value="F:rRNA binding"/>
    <property type="evidence" value="ECO:0007669"/>
    <property type="project" value="UniProtKB-UniRule"/>
</dbReference>
<evidence type="ECO:0000256" key="4">
    <source>
        <dbReference type="ARBA" id="ARBA00022980"/>
    </source>
</evidence>
<dbReference type="GO" id="GO:1990904">
    <property type="term" value="C:ribonucleoprotein complex"/>
    <property type="evidence" value="ECO:0007669"/>
    <property type="project" value="UniProtKB-KW"/>
</dbReference>
<evidence type="ECO:0000313" key="12">
    <source>
        <dbReference type="Proteomes" id="UP000242592"/>
    </source>
</evidence>
<dbReference type="Pfam" id="PF00467">
    <property type="entry name" value="KOW"/>
    <property type="match status" value="1"/>
</dbReference>
<dbReference type="FunFam" id="2.30.30.30:FF:000004">
    <property type="entry name" value="50S ribosomal protein L24"/>
    <property type="match status" value="1"/>
</dbReference>
<evidence type="ECO:0000256" key="1">
    <source>
        <dbReference type="ARBA" id="ARBA00010618"/>
    </source>
</evidence>
<dbReference type="HAMAP" id="MF_01326_B">
    <property type="entry name" value="Ribosomal_uL24_B"/>
    <property type="match status" value="1"/>
</dbReference>
<dbReference type="InterPro" id="IPR005825">
    <property type="entry name" value="Ribosomal_uL24_CS"/>
</dbReference>
<dbReference type="PROSITE" id="PS01108">
    <property type="entry name" value="RIBOSOMAL_L24"/>
    <property type="match status" value="1"/>
</dbReference>
<dbReference type="OrthoDB" id="9807419at2"/>
<reference evidence="12" key="1">
    <citation type="submission" date="2016-11" db="EMBL/GenBank/DDBJ databases">
        <authorList>
            <person name="Varghese N."/>
            <person name="Submissions S."/>
        </authorList>
    </citation>
    <scope>NUCLEOTIDE SEQUENCE [LARGE SCALE GENOMIC DNA]</scope>
    <source>
        <strain evidence="12">DSM 15807</strain>
    </source>
</reference>
<evidence type="ECO:0000256" key="9">
    <source>
        <dbReference type="RuleBase" id="RU003477"/>
    </source>
</evidence>
<dbReference type="EMBL" id="FQXN01000005">
    <property type="protein sequence ID" value="SHH50097.1"/>
    <property type="molecule type" value="Genomic_DNA"/>
</dbReference>
<dbReference type="InterPro" id="IPR003256">
    <property type="entry name" value="Ribosomal_uL24"/>
</dbReference>
<keyword evidence="2 8" id="KW-0699">rRNA-binding</keyword>
<dbReference type="InterPro" id="IPR014722">
    <property type="entry name" value="Rib_uL2_dom2"/>
</dbReference>
<dbReference type="SUPFAM" id="SSF50104">
    <property type="entry name" value="Translation proteins SH3-like domain"/>
    <property type="match status" value="1"/>
</dbReference>
<sequence length="106" mass="11769">MARKIRKGDTVQVISGKDKGKTGEVITVIPKEDKVIVRGVNVVKRHQRPNAQMRQGGIIEKESPIYVSKVALVCPNCGKATRVGFRFLEDGSKVRYCKKCGEVIDK</sequence>
<dbReference type="InterPro" id="IPR005824">
    <property type="entry name" value="KOW"/>
</dbReference>
<evidence type="ECO:0000259" key="10">
    <source>
        <dbReference type="SMART" id="SM00739"/>
    </source>
</evidence>
<evidence type="ECO:0000256" key="8">
    <source>
        <dbReference type="HAMAP-Rule" id="MF_01326"/>
    </source>
</evidence>
<dbReference type="SMART" id="SM00739">
    <property type="entry name" value="KOW"/>
    <property type="match status" value="1"/>
</dbReference>
<keyword evidence="12" id="KW-1185">Reference proteome</keyword>
<name>A0A1M5TH68_9BACT</name>
<dbReference type="NCBIfam" id="TIGR01079">
    <property type="entry name" value="rplX_bact"/>
    <property type="match status" value="1"/>
</dbReference>
<accession>A0A1M5TH68</accession>
<keyword evidence="4 8" id="KW-0689">Ribosomal protein</keyword>
<gene>
    <name evidence="8" type="primary">rplX</name>
    <name evidence="11" type="ORF">SAMN02745199_1309</name>
</gene>